<dbReference type="EMBL" id="KZ107844">
    <property type="protein sequence ID" value="OSS49332.1"/>
    <property type="molecule type" value="Genomic_DNA"/>
</dbReference>
<organism evidence="3 4">
    <name type="scientific">Epicoccum nigrum</name>
    <name type="common">Soil fungus</name>
    <name type="synonym">Epicoccum purpurascens</name>
    <dbReference type="NCBI Taxonomy" id="105696"/>
    <lineage>
        <taxon>Eukaryota</taxon>
        <taxon>Fungi</taxon>
        <taxon>Dikarya</taxon>
        <taxon>Ascomycota</taxon>
        <taxon>Pezizomycotina</taxon>
        <taxon>Dothideomycetes</taxon>
        <taxon>Pleosporomycetidae</taxon>
        <taxon>Pleosporales</taxon>
        <taxon>Pleosporineae</taxon>
        <taxon>Didymellaceae</taxon>
        <taxon>Epicoccum</taxon>
    </lineage>
</organism>
<evidence type="ECO:0000259" key="2">
    <source>
        <dbReference type="Pfam" id="PF19189"/>
    </source>
</evidence>
<keyword evidence="4" id="KW-1185">Reference proteome</keyword>
<dbReference type="Proteomes" id="UP000193240">
    <property type="component" value="Unassembled WGS sequence"/>
</dbReference>
<feature type="domain" description="Mtf2-like C-terminal" evidence="2">
    <location>
        <begin position="267"/>
        <end position="426"/>
    </location>
</feature>
<dbReference type="PANTHER" id="PTHR39468:SF1">
    <property type="entry name" value="MTF2-LIKE C-TERMINAL DOMAIN-CONTAINING PROTEIN"/>
    <property type="match status" value="1"/>
</dbReference>
<evidence type="ECO:0000256" key="1">
    <source>
        <dbReference type="SAM" id="MobiDB-lite"/>
    </source>
</evidence>
<feature type="region of interest" description="Disordered" evidence="1">
    <location>
        <begin position="533"/>
        <end position="573"/>
    </location>
</feature>
<name>A0A1Y2M024_EPING</name>
<dbReference type="Pfam" id="PF19189">
    <property type="entry name" value="Mtf2"/>
    <property type="match status" value="1"/>
</dbReference>
<accession>A0A1Y2M024</accession>
<evidence type="ECO:0000313" key="4">
    <source>
        <dbReference type="Proteomes" id="UP000193240"/>
    </source>
</evidence>
<dbReference type="InterPro" id="IPR040009">
    <property type="entry name" value="Mtf2/C5D6.12-like"/>
</dbReference>
<dbReference type="InterPro" id="IPR043837">
    <property type="entry name" value="Mtf2-like_C"/>
</dbReference>
<protein>
    <recommendedName>
        <fullName evidence="2">Mtf2-like C-terminal domain-containing protein</fullName>
    </recommendedName>
</protein>
<feature type="region of interest" description="Disordered" evidence="1">
    <location>
        <begin position="235"/>
        <end position="254"/>
    </location>
</feature>
<dbReference type="PANTHER" id="PTHR39468">
    <property type="entry name" value="CHROMOSOME 7, WHOLE GENOME SHOTGUN SEQUENCE"/>
    <property type="match status" value="1"/>
</dbReference>
<dbReference type="STRING" id="105696.A0A1Y2M024"/>
<evidence type="ECO:0000313" key="3">
    <source>
        <dbReference type="EMBL" id="OSS49332.1"/>
    </source>
</evidence>
<dbReference type="InParanoid" id="A0A1Y2M024"/>
<dbReference type="AlphaFoldDB" id="A0A1Y2M024"/>
<sequence length="573" mass="63730">MRRRATGDGSAKWRLNPCPVPSTSAKVLVTASPPPVALVQFAPRTVRHPLASMSACSNTIRALSLSRVPANKTLLPFLYQTPTIQQWKPAAQHIARRSISRYRPNHEPPAADIPFETEESLPPALDDAQGPRRTTITGSERAAFEKLYRRFNARGNRQQDKDHEVEIDAIADEYWEPDEEEQQMGASLDKIFEEALIKGSVVARERNRSGIEQLRSRKPKEDLQSMARHVLEGTRPAEHKSRAMRAQRKGETSAQAAQLKSLRLRERHRIDDLLTSAKTDRELWEILHKEVFTQVRQLDLDGIAPKPKKSKPGPDPKILFSNYPHHLLTALATLRKNFPASPLPLSILPTIKSFGRSSYALGATTALYNQLLRTAWLQQSSYAQIVSLLTDMHNGAIEFNADTLTLLDQVLKEFTLARSGQLGKGMQMVYGLEQFNQGIKELTRWRAAVAERVGVEDGRREKGTVPMPRRRRAVDDFHVNQHVPFAERDGAAAEQPLAQPLTDSTLSSAPKLAILHEIDPGVEFGFLSAEDTAAAPSVPDQVESSSAEQSETADEDVPADVKRALHNGSSNAI</sequence>
<dbReference type="OMA" id="IADEYWE"/>
<proteinExistence type="predicted"/>
<reference evidence="3 4" key="1">
    <citation type="journal article" date="2017" name="Genome Announc.">
        <title>Genome sequence of the saprophytic ascomycete Epicoccum nigrum ICMP 19927 strain isolated from New Zealand.</title>
        <authorList>
            <person name="Fokin M."/>
            <person name="Fleetwood D."/>
            <person name="Weir B.S."/>
            <person name="Villas-Boas S.G."/>
        </authorList>
    </citation>
    <scope>NUCLEOTIDE SEQUENCE [LARGE SCALE GENOMIC DNA]</scope>
    <source>
        <strain evidence="3 4">ICMP 19927</strain>
    </source>
</reference>
<gene>
    <name evidence="3" type="ORF">B5807_05300</name>
</gene>
<dbReference type="GO" id="GO:0005739">
    <property type="term" value="C:mitochondrion"/>
    <property type="evidence" value="ECO:0007669"/>
    <property type="project" value="InterPro"/>
</dbReference>